<feature type="domain" description="R13L1/DRL21-like LRR repeat region" evidence="1">
    <location>
        <begin position="51"/>
        <end position="183"/>
    </location>
</feature>
<reference evidence="2" key="1">
    <citation type="journal article" date="2017" name="Nature">
        <title>The genome of Chenopodium quinoa.</title>
        <authorList>
            <person name="Jarvis D.E."/>
            <person name="Ho Y.S."/>
            <person name="Lightfoot D.J."/>
            <person name="Schmoeckel S.M."/>
            <person name="Li B."/>
            <person name="Borm T.J.A."/>
            <person name="Ohyanagi H."/>
            <person name="Mineta K."/>
            <person name="Michell C.T."/>
            <person name="Saber N."/>
            <person name="Kharbatia N.M."/>
            <person name="Rupper R.R."/>
            <person name="Sharp A.R."/>
            <person name="Dally N."/>
            <person name="Boughton B.A."/>
            <person name="Woo Y.H."/>
            <person name="Gao G."/>
            <person name="Schijlen E.G.W.M."/>
            <person name="Guo X."/>
            <person name="Momin A.A."/>
            <person name="Negrao S."/>
            <person name="Al-Babili S."/>
            <person name="Gehring C."/>
            <person name="Roessner U."/>
            <person name="Jung C."/>
            <person name="Murphy K."/>
            <person name="Arold S.T."/>
            <person name="Gojobori T."/>
            <person name="van der Linden C.G."/>
            <person name="van Loo E.N."/>
            <person name="Jellen E.N."/>
            <person name="Maughan P.J."/>
            <person name="Tester M."/>
        </authorList>
    </citation>
    <scope>NUCLEOTIDE SEQUENCE [LARGE SCALE GENOMIC DNA]</scope>
    <source>
        <strain evidence="2">cv. PI 614886</strain>
    </source>
</reference>
<dbReference type="PANTHER" id="PTHR47186:SF3">
    <property type="entry name" value="OS09G0267800 PROTEIN"/>
    <property type="match status" value="1"/>
</dbReference>
<dbReference type="Gramene" id="AUR62029808-RA">
    <property type="protein sequence ID" value="AUR62029808-RA:cds"/>
    <property type="gene ID" value="AUR62029808"/>
</dbReference>
<protein>
    <recommendedName>
        <fullName evidence="1">R13L1/DRL21-like LRR repeat region domain-containing protein</fullName>
    </recommendedName>
</protein>
<dbReference type="PANTHER" id="PTHR47186">
    <property type="entry name" value="LEUCINE-RICH REPEAT-CONTAINING PROTEIN 57"/>
    <property type="match status" value="1"/>
</dbReference>
<dbReference type="SUPFAM" id="SSF52058">
    <property type="entry name" value="L domain-like"/>
    <property type="match status" value="1"/>
</dbReference>
<dbReference type="Pfam" id="PF25019">
    <property type="entry name" value="LRR_R13L1-DRL21"/>
    <property type="match status" value="1"/>
</dbReference>
<sequence length="419" mass="46995">MRKLACLRRLEIDGCEKVTFMPTGFEYLTSLRILSRYVVGRPRFQSSNGFKSLGNLNRLQGKLMIELSEDWTAAVNDAAKSNLSSKTRLTELEIKWGPARRTSKTDSHKHQTMLDGLQPPPNLKMLHIEGYKGPDFQCGQKPTLWPQHFLDSSLSALTANSDNQSSAPESQFFPALEELTLHSFYCLERWYDNETLVSSLSFDCLKKLNLWSCPKLESMPLFPDVEVLDLQNINKKLLEVPNVTTLPSSSSSKATNLVPRGHPQNLPLLETLHVKGCPSLKTLALGKNSDKLKKLVVERLDTLSSLVEVLKQLTSLEELEISSCKRSRPFRWMPKSLWCVSFVLCAMGISLKSLSFNSKGTTTARDSPCRSGNHRDTQSYMHFSIYSNSLKNAALKLSTKAGNPKLSTKAGNPKFQAEH</sequence>
<name>A0A803MI60_CHEQI</name>
<dbReference type="Gene3D" id="3.80.10.10">
    <property type="entry name" value="Ribonuclease Inhibitor"/>
    <property type="match status" value="2"/>
</dbReference>
<accession>A0A803MI60</accession>
<proteinExistence type="predicted"/>
<dbReference type="EnsemblPlants" id="AUR62029808-RA">
    <property type="protein sequence ID" value="AUR62029808-RA:cds"/>
    <property type="gene ID" value="AUR62029808"/>
</dbReference>
<dbReference type="Proteomes" id="UP000596660">
    <property type="component" value="Unplaced"/>
</dbReference>
<evidence type="ECO:0000259" key="1">
    <source>
        <dbReference type="Pfam" id="PF25019"/>
    </source>
</evidence>
<dbReference type="AlphaFoldDB" id="A0A803MI60"/>
<evidence type="ECO:0000313" key="2">
    <source>
        <dbReference type="EnsemblPlants" id="AUR62029808-RA:cds"/>
    </source>
</evidence>
<dbReference type="InterPro" id="IPR056789">
    <property type="entry name" value="LRR_R13L1-DRL21"/>
</dbReference>
<dbReference type="InterPro" id="IPR032675">
    <property type="entry name" value="LRR_dom_sf"/>
</dbReference>
<organism evidence="2 3">
    <name type="scientific">Chenopodium quinoa</name>
    <name type="common">Quinoa</name>
    <dbReference type="NCBI Taxonomy" id="63459"/>
    <lineage>
        <taxon>Eukaryota</taxon>
        <taxon>Viridiplantae</taxon>
        <taxon>Streptophyta</taxon>
        <taxon>Embryophyta</taxon>
        <taxon>Tracheophyta</taxon>
        <taxon>Spermatophyta</taxon>
        <taxon>Magnoliopsida</taxon>
        <taxon>eudicotyledons</taxon>
        <taxon>Gunneridae</taxon>
        <taxon>Pentapetalae</taxon>
        <taxon>Caryophyllales</taxon>
        <taxon>Chenopodiaceae</taxon>
        <taxon>Chenopodioideae</taxon>
        <taxon>Atripliceae</taxon>
        <taxon>Chenopodium</taxon>
    </lineage>
</organism>
<reference evidence="2" key="2">
    <citation type="submission" date="2021-03" db="UniProtKB">
        <authorList>
            <consortium name="EnsemblPlants"/>
        </authorList>
    </citation>
    <scope>IDENTIFICATION</scope>
</reference>
<evidence type="ECO:0000313" key="3">
    <source>
        <dbReference type="Proteomes" id="UP000596660"/>
    </source>
</evidence>
<keyword evidence="3" id="KW-1185">Reference proteome</keyword>